<evidence type="ECO:0000256" key="8">
    <source>
        <dbReference type="RuleBase" id="RU369061"/>
    </source>
</evidence>
<dbReference type="GO" id="GO:0044281">
    <property type="term" value="P:small molecule metabolic process"/>
    <property type="evidence" value="ECO:0007669"/>
    <property type="project" value="UniProtKB-ARBA"/>
</dbReference>
<dbReference type="Gene3D" id="3.40.1190.20">
    <property type="match status" value="1"/>
</dbReference>
<dbReference type="GO" id="GO:0005524">
    <property type="term" value="F:ATP binding"/>
    <property type="evidence" value="ECO:0007669"/>
    <property type="project" value="UniProtKB-UniRule"/>
</dbReference>
<dbReference type="FunFam" id="3.40.1190.20:FF:000001">
    <property type="entry name" value="Phosphofructokinase"/>
    <property type="match status" value="1"/>
</dbReference>
<dbReference type="InterPro" id="IPR011611">
    <property type="entry name" value="PfkB_dom"/>
</dbReference>
<dbReference type="InterPro" id="IPR002173">
    <property type="entry name" value="Carboh/pur_kinase_PfkB_CS"/>
</dbReference>
<dbReference type="RefSeq" id="WP_069979535.1">
    <property type="nucleotide sequence ID" value="NZ_CP017269.1"/>
</dbReference>
<organism evidence="10 11">
    <name type="scientific">Geosporobacter ferrireducens</name>
    <dbReference type="NCBI Taxonomy" id="1424294"/>
    <lineage>
        <taxon>Bacteria</taxon>
        <taxon>Bacillati</taxon>
        <taxon>Bacillota</taxon>
        <taxon>Clostridia</taxon>
        <taxon>Peptostreptococcales</taxon>
        <taxon>Thermotaleaceae</taxon>
        <taxon>Geosporobacter</taxon>
    </lineage>
</organism>
<sequence>MIITVTLNPALDKTILLDILKVGSVNRVCQVREDAGGKGINVSKMIRNLKGETLATGFLGGQTGARIRTQLEQMEIQHGFIEVEGNTRTNIKVVDTKNKIYTDINEPGAALAENVLIKLENLIFSRVKEEDLIVFSGSIPQNVPKSIYAKWIIKANRIGVKTILDADGEVLRKGVQAGPYMIKPNIYELEMLFDRKIETMKEIVEAAQSLLEYGIKIIAVSMGEQGSVFVTQDKTLVAEAIKTDVKSTVGAGDSVVGALAYAISKKMDLEEGIELAIAAATATIGNEGTEMGTLEQIKNLMKQVKIKSIRC</sequence>
<evidence type="ECO:0000313" key="10">
    <source>
        <dbReference type="EMBL" id="AOT71563.1"/>
    </source>
</evidence>
<evidence type="ECO:0000256" key="7">
    <source>
        <dbReference type="PIRNR" id="PIRNR000535"/>
    </source>
</evidence>
<dbReference type="InterPro" id="IPR017583">
    <property type="entry name" value="Tagatose/fructose_Pkinase"/>
</dbReference>
<keyword evidence="11" id="KW-1185">Reference proteome</keyword>
<dbReference type="OrthoDB" id="9801219at2"/>
<dbReference type="GO" id="GO:0005829">
    <property type="term" value="C:cytosol"/>
    <property type="evidence" value="ECO:0007669"/>
    <property type="project" value="TreeGrafter"/>
</dbReference>
<dbReference type="GO" id="GO:2001059">
    <property type="term" value="P:D-tagatose 6-phosphate catabolic process"/>
    <property type="evidence" value="ECO:0007669"/>
    <property type="project" value="UniProtKB-UniPathway"/>
</dbReference>
<comment type="pathway">
    <text evidence="7">Carbohydrate metabolism; D-tagatose 6-phosphate degradation; D-glyceraldehyde 3-phosphate and glycerone phosphate from D-tagatose 6-phosphate: step 1/2.</text>
</comment>
<gene>
    <name evidence="10" type="ORF">Gferi_19710</name>
</gene>
<dbReference type="InterPro" id="IPR029056">
    <property type="entry name" value="Ribokinase-like"/>
</dbReference>
<dbReference type="SUPFAM" id="SSF53613">
    <property type="entry name" value="Ribokinase-like"/>
    <property type="match status" value="1"/>
</dbReference>
<dbReference type="NCBIfam" id="TIGR03168">
    <property type="entry name" value="1-PFK"/>
    <property type="match status" value="1"/>
</dbReference>
<dbReference type="EC" id="2.7.1.144" evidence="7"/>
<name>A0A1D8GKX9_9FIRM</name>
<keyword evidence="2 7" id="KW-0808">Transferase</keyword>
<dbReference type="PROSITE" id="PS00584">
    <property type="entry name" value="PFKB_KINASES_2"/>
    <property type="match status" value="1"/>
</dbReference>
<dbReference type="PIRSF" id="PIRSF000535">
    <property type="entry name" value="1PFK/6PFK/LacC"/>
    <property type="match status" value="1"/>
</dbReference>
<evidence type="ECO:0000256" key="1">
    <source>
        <dbReference type="ARBA" id="ARBA00005380"/>
    </source>
</evidence>
<keyword evidence="7" id="KW-0423">Lactose metabolism</keyword>
<dbReference type="UniPathway" id="UPA00704">
    <property type="reaction ID" value="UER00715"/>
</dbReference>
<feature type="domain" description="Carbohydrate kinase PfkB" evidence="9">
    <location>
        <begin position="8"/>
        <end position="290"/>
    </location>
</feature>
<dbReference type="Proteomes" id="UP000095743">
    <property type="component" value="Chromosome"/>
</dbReference>
<dbReference type="GO" id="GO:0005988">
    <property type="term" value="P:lactose metabolic process"/>
    <property type="evidence" value="ECO:0007669"/>
    <property type="project" value="UniProtKB-KW"/>
</dbReference>
<dbReference type="CDD" id="cd01164">
    <property type="entry name" value="FruK_PfkB_like"/>
    <property type="match status" value="1"/>
</dbReference>
<dbReference type="EMBL" id="CP017269">
    <property type="protein sequence ID" value="AOT71563.1"/>
    <property type="molecule type" value="Genomic_DNA"/>
</dbReference>
<evidence type="ECO:0000256" key="5">
    <source>
        <dbReference type="ARBA" id="ARBA00022840"/>
    </source>
</evidence>
<dbReference type="KEGG" id="gfe:Gferi_19710"/>
<keyword evidence="3 7" id="KW-0547">Nucleotide-binding</keyword>
<evidence type="ECO:0000256" key="6">
    <source>
        <dbReference type="ARBA" id="ARBA00047745"/>
    </source>
</evidence>
<dbReference type="Pfam" id="PF00294">
    <property type="entry name" value="PfkB"/>
    <property type="match status" value="1"/>
</dbReference>
<reference evidence="10 11" key="1">
    <citation type="submission" date="2016-09" db="EMBL/GenBank/DDBJ databases">
        <title>Genomic analysis reveals versatility of anaerobic energy metabolism of Geosporobacter ferrireducens IRF9 of phylum Firmicutes.</title>
        <authorList>
            <person name="Kim S.-J."/>
        </authorList>
    </citation>
    <scope>NUCLEOTIDE SEQUENCE [LARGE SCALE GENOMIC DNA]</scope>
    <source>
        <strain evidence="10 11">IRF9</strain>
    </source>
</reference>
<dbReference type="STRING" id="1424294.Gferi_19710"/>
<dbReference type="InterPro" id="IPR022463">
    <property type="entry name" value="1-PFruKinase"/>
</dbReference>
<protein>
    <recommendedName>
        <fullName evidence="7">Tagatose-6-phosphate kinase</fullName>
        <ecNumber evidence="7">2.7.1.144</ecNumber>
    </recommendedName>
</protein>
<evidence type="ECO:0000313" key="11">
    <source>
        <dbReference type="Proteomes" id="UP000095743"/>
    </source>
</evidence>
<dbReference type="GO" id="GO:0009024">
    <property type="term" value="F:tagatose-6-phosphate kinase activity"/>
    <property type="evidence" value="ECO:0007669"/>
    <property type="project" value="UniProtKB-EC"/>
</dbReference>
<evidence type="ECO:0000256" key="3">
    <source>
        <dbReference type="ARBA" id="ARBA00022741"/>
    </source>
</evidence>
<comment type="catalytic activity">
    <reaction evidence="7">
        <text>D-tagatofuranose 6-phosphate + ATP = D-tagatofuranose 1,6-bisphosphate + ADP + H(+)</text>
        <dbReference type="Rhea" id="RHEA:12420"/>
        <dbReference type="ChEBI" id="CHEBI:15378"/>
        <dbReference type="ChEBI" id="CHEBI:30616"/>
        <dbReference type="ChEBI" id="CHEBI:58694"/>
        <dbReference type="ChEBI" id="CHEBI:58695"/>
        <dbReference type="ChEBI" id="CHEBI:456216"/>
        <dbReference type="EC" id="2.7.1.144"/>
    </reaction>
</comment>
<comment type="catalytic activity">
    <reaction evidence="6 8">
        <text>beta-D-fructose 1-phosphate + ATP = beta-D-fructose 1,6-bisphosphate + ADP + H(+)</text>
        <dbReference type="Rhea" id="RHEA:14213"/>
        <dbReference type="ChEBI" id="CHEBI:15378"/>
        <dbReference type="ChEBI" id="CHEBI:30616"/>
        <dbReference type="ChEBI" id="CHEBI:32966"/>
        <dbReference type="ChEBI" id="CHEBI:138881"/>
        <dbReference type="ChEBI" id="CHEBI:456216"/>
        <dbReference type="EC" id="2.7.1.56"/>
    </reaction>
</comment>
<comment type="function">
    <text evidence="8">Catalyzes the ATP-dependent phosphorylation of fructose-l-phosphate to fructose-l,6-bisphosphate.</text>
</comment>
<dbReference type="PANTHER" id="PTHR46566:SF2">
    <property type="entry name" value="ATP-DEPENDENT 6-PHOSPHOFRUCTOKINASE ISOZYME 2"/>
    <property type="match status" value="1"/>
</dbReference>
<comment type="similarity">
    <text evidence="1">Belongs to the carbohydrate kinase pfkB family.</text>
</comment>
<keyword evidence="4 8" id="KW-0418">Kinase</keyword>
<accession>A0A1D8GKX9</accession>
<dbReference type="GO" id="GO:0016052">
    <property type="term" value="P:carbohydrate catabolic process"/>
    <property type="evidence" value="ECO:0007669"/>
    <property type="project" value="UniProtKB-ARBA"/>
</dbReference>
<proteinExistence type="inferred from homology"/>
<dbReference type="PANTHER" id="PTHR46566">
    <property type="entry name" value="1-PHOSPHOFRUCTOKINASE-RELATED"/>
    <property type="match status" value="1"/>
</dbReference>
<evidence type="ECO:0000256" key="4">
    <source>
        <dbReference type="ARBA" id="ARBA00022777"/>
    </source>
</evidence>
<dbReference type="AlphaFoldDB" id="A0A1D8GKX9"/>
<dbReference type="NCBIfam" id="TIGR03828">
    <property type="entry name" value="pfkB"/>
    <property type="match status" value="1"/>
</dbReference>
<dbReference type="GO" id="GO:0008662">
    <property type="term" value="F:1-phosphofructokinase activity"/>
    <property type="evidence" value="ECO:0007669"/>
    <property type="project" value="UniProtKB-UniRule"/>
</dbReference>
<comment type="similarity">
    <text evidence="7">Belongs to the carbohydrate kinase PfkB family. LacC subfamily.</text>
</comment>
<evidence type="ECO:0000256" key="2">
    <source>
        <dbReference type="ARBA" id="ARBA00022679"/>
    </source>
</evidence>
<keyword evidence="5 7" id="KW-0067">ATP-binding</keyword>
<evidence type="ECO:0000259" key="9">
    <source>
        <dbReference type="Pfam" id="PF00294"/>
    </source>
</evidence>